<feature type="transmembrane region" description="Helical" evidence="7">
    <location>
        <begin position="290"/>
        <end position="317"/>
    </location>
</feature>
<keyword evidence="2" id="KW-1003">Cell membrane</keyword>
<dbReference type="Proteomes" id="UP000275663">
    <property type="component" value="Chromosome"/>
</dbReference>
<evidence type="ECO:0000256" key="6">
    <source>
        <dbReference type="ARBA" id="ARBA00038076"/>
    </source>
</evidence>
<dbReference type="PANTHER" id="PTHR30572:SF4">
    <property type="entry name" value="ABC TRANSPORTER PERMEASE YTRF"/>
    <property type="match status" value="1"/>
</dbReference>
<dbReference type="EMBL" id="CP034464">
    <property type="protein sequence ID" value="AZP11098.1"/>
    <property type="molecule type" value="Genomic_DNA"/>
</dbReference>
<dbReference type="GO" id="GO:0005886">
    <property type="term" value="C:plasma membrane"/>
    <property type="evidence" value="ECO:0007669"/>
    <property type="project" value="UniProtKB-SubCell"/>
</dbReference>
<dbReference type="AlphaFoldDB" id="A0A3S9HGA7"/>
<feature type="transmembrane region" description="Helical" evidence="7">
    <location>
        <begin position="337"/>
        <end position="363"/>
    </location>
</feature>
<gene>
    <name evidence="9" type="ORF">EJN92_03160</name>
</gene>
<proteinExistence type="inferred from homology"/>
<dbReference type="Pfam" id="PF02687">
    <property type="entry name" value="FtsX"/>
    <property type="match status" value="1"/>
</dbReference>
<evidence type="ECO:0000313" key="9">
    <source>
        <dbReference type="EMBL" id="AZP11098.1"/>
    </source>
</evidence>
<sequence length="415" mass="44830">MKIFTEIRPILSALFRNKTGPLLVAIQVALSLAILANALYIVNLRLAVAARPSGVAEELNLFRVHVSNQKMGEHADQIAMQKQEAAIIAAVPGVVAVARVNQMPLSQSGSTSGLAADRKQTTSSAMGSIYMSPDSLVQTWGLHLIEGRDFNAGDKYELDQNTTQDFPKSVIISKELANKLYPEQASVVGKDLYFGTGEQANGVKIIGVVERLQTHGGRAASAGETSVIVPIRLSNDVHSGYSVRTEAGQRDRVMKEVEAALRKSSATPLNLKSATMEEDRRTRYRSEKALAWMLIVVSSLLVLVTASGIVGMSTLWVTQRYKQIGVRRALGARKIDILTYFITENMLITSVGVVGGLLLALALNQLLVRQFELSKLPLAYLLLAPCVFFVLGVLAVYGPAWRAASISPATATRGA</sequence>
<evidence type="ECO:0000256" key="4">
    <source>
        <dbReference type="ARBA" id="ARBA00022989"/>
    </source>
</evidence>
<evidence type="ECO:0000256" key="2">
    <source>
        <dbReference type="ARBA" id="ARBA00022475"/>
    </source>
</evidence>
<keyword evidence="3 7" id="KW-0812">Transmembrane</keyword>
<evidence type="ECO:0000259" key="8">
    <source>
        <dbReference type="Pfam" id="PF02687"/>
    </source>
</evidence>
<dbReference type="RefSeq" id="WP_126126497.1">
    <property type="nucleotide sequence ID" value="NZ_CP034464.1"/>
</dbReference>
<evidence type="ECO:0000256" key="1">
    <source>
        <dbReference type="ARBA" id="ARBA00004651"/>
    </source>
</evidence>
<feature type="domain" description="ABC3 transporter permease C-terminal" evidence="8">
    <location>
        <begin position="295"/>
        <end position="408"/>
    </location>
</feature>
<dbReference type="InterPro" id="IPR050250">
    <property type="entry name" value="Macrolide_Exporter_MacB"/>
</dbReference>
<comment type="subcellular location">
    <subcellularLocation>
        <location evidence="1">Cell membrane</location>
        <topology evidence="1">Multi-pass membrane protein</topology>
    </subcellularLocation>
</comment>
<name>A0A3S9HGA7_9BURK</name>
<accession>A0A3S9HGA7</accession>
<evidence type="ECO:0000313" key="10">
    <source>
        <dbReference type="Proteomes" id="UP000275663"/>
    </source>
</evidence>
<dbReference type="InterPro" id="IPR003838">
    <property type="entry name" value="ABC3_permease_C"/>
</dbReference>
<dbReference type="OrthoDB" id="9770036at2"/>
<feature type="transmembrane region" description="Helical" evidence="7">
    <location>
        <begin position="21"/>
        <end position="42"/>
    </location>
</feature>
<keyword evidence="5 7" id="KW-0472">Membrane</keyword>
<evidence type="ECO:0000256" key="3">
    <source>
        <dbReference type="ARBA" id="ARBA00022692"/>
    </source>
</evidence>
<dbReference type="PANTHER" id="PTHR30572">
    <property type="entry name" value="MEMBRANE COMPONENT OF TRANSPORTER-RELATED"/>
    <property type="match status" value="1"/>
</dbReference>
<comment type="similarity">
    <text evidence="6">Belongs to the ABC-4 integral membrane protein family.</text>
</comment>
<dbReference type="GO" id="GO:0022857">
    <property type="term" value="F:transmembrane transporter activity"/>
    <property type="evidence" value="ECO:0007669"/>
    <property type="project" value="TreeGrafter"/>
</dbReference>
<evidence type="ECO:0000256" key="7">
    <source>
        <dbReference type="SAM" id="Phobius"/>
    </source>
</evidence>
<evidence type="ECO:0000256" key="5">
    <source>
        <dbReference type="ARBA" id="ARBA00023136"/>
    </source>
</evidence>
<feature type="transmembrane region" description="Helical" evidence="7">
    <location>
        <begin position="378"/>
        <end position="397"/>
    </location>
</feature>
<reference evidence="9 10" key="1">
    <citation type="journal article" date="2011" name="Int. J. Syst. Evol. Microbiol.">
        <title>Description of Undibacterium oligocarboniphilum sp. nov., isolated from purified water, and Undibacterium pigrum strain CCUG 49012 as the type strain of Undibacterium parvum sp. nov., and emended descriptions of the genus Undibacterium and the species Undibacterium pigrum.</title>
        <authorList>
            <person name="Eder W."/>
            <person name="Wanner G."/>
            <person name="Ludwig W."/>
            <person name="Busse H.J."/>
            <person name="Ziemke-Kageler F."/>
            <person name="Lang E."/>
        </authorList>
    </citation>
    <scope>NUCLEOTIDE SEQUENCE [LARGE SCALE GENOMIC DNA]</scope>
    <source>
        <strain evidence="9 10">DSM 23061</strain>
    </source>
</reference>
<protein>
    <submittedName>
        <fullName evidence="9">FtsX-like permease family protein</fullName>
    </submittedName>
</protein>
<organism evidence="9 10">
    <name type="scientific">Undibacterium parvum</name>
    <dbReference type="NCBI Taxonomy" id="401471"/>
    <lineage>
        <taxon>Bacteria</taxon>
        <taxon>Pseudomonadati</taxon>
        <taxon>Pseudomonadota</taxon>
        <taxon>Betaproteobacteria</taxon>
        <taxon>Burkholderiales</taxon>
        <taxon>Oxalobacteraceae</taxon>
        <taxon>Undibacterium</taxon>
    </lineage>
</organism>
<keyword evidence="10" id="KW-1185">Reference proteome</keyword>
<keyword evidence="4 7" id="KW-1133">Transmembrane helix</keyword>
<dbReference type="KEGG" id="upv:EJN92_03160"/>